<organism evidence="2">
    <name type="scientific">Lepeophtheirus salmonis</name>
    <name type="common">Salmon louse</name>
    <name type="synonym">Caligus salmonis</name>
    <dbReference type="NCBI Taxonomy" id="72036"/>
    <lineage>
        <taxon>Eukaryota</taxon>
        <taxon>Metazoa</taxon>
        <taxon>Ecdysozoa</taxon>
        <taxon>Arthropoda</taxon>
        <taxon>Crustacea</taxon>
        <taxon>Multicrustacea</taxon>
        <taxon>Hexanauplia</taxon>
        <taxon>Copepoda</taxon>
        <taxon>Siphonostomatoida</taxon>
        <taxon>Caligidae</taxon>
        <taxon>Lepeophtheirus</taxon>
    </lineage>
</organism>
<sequence>ERIGTKIFPNDRNDENNEEEYVISVHPVAVIFLLYLVVGIP</sequence>
<keyword evidence="1" id="KW-0812">Transmembrane</keyword>
<protein>
    <submittedName>
        <fullName evidence="2">Uncharacterized protein</fullName>
    </submittedName>
</protein>
<accession>A0A0K2TYL0</accession>
<dbReference type="EMBL" id="HACA01013753">
    <property type="protein sequence ID" value="CDW31114.1"/>
    <property type="molecule type" value="Transcribed_RNA"/>
</dbReference>
<keyword evidence="1" id="KW-1133">Transmembrane helix</keyword>
<feature type="non-terminal residue" evidence="2">
    <location>
        <position position="1"/>
    </location>
</feature>
<reference evidence="2" key="1">
    <citation type="submission" date="2014-05" db="EMBL/GenBank/DDBJ databases">
        <authorList>
            <person name="Chronopoulou M."/>
        </authorList>
    </citation>
    <scope>NUCLEOTIDE SEQUENCE</scope>
    <source>
        <tissue evidence="2">Whole organism</tissue>
    </source>
</reference>
<evidence type="ECO:0000313" key="2">
    <source>
        <dbReference type="EMBL" id="CDW31114.1"/>
    </source>
</evidence>
<name>A0A0K2TYL0_LEPSM</name>
<keyword evidence="1" id="KW-0472">Membrane</keyword>
<feature type="transmembrane region" description="Helical" evidence="1">
    <location>
        <begin position="21"/>
        <end position="40"/>
    </location>
</feature>
<dbReference type="AlphaFoldDB" id="A0A0K2TYL0"/>
<evidence type="ECO:0000256" key="1">
    <source>
        <dbReference type="SAM" id="Phobius"/>
    </source>
</evidence>
<proteinExistence type="predicted"/>